<protein>
    <submittedName>
        <fullName evidence="5">ATP-binding cassette domain-containing protein</fullName>
    </submittedName>
</protein>
<evidence type="ECO:0000256" key="2">
    <source>
        <dbReference type="ARBA" id="ARBA00022741"/>
    </source>
</evidence>
<dbReference type="SMART" id="SM00382">
    <property type="entry name" value="AAA"/>
    <property type="match status" value="1"/>
</dbReference>
<dbReference type="PROSITE" id="PS50893">
    <property type="entry name" value="ABC_TRANSPORTER_2"/>
    <property type="match status" value="1"/>
</dbReference>
<dbReference type="PANTHER" id="PTHR45772:SF9">
    <property type="entry name" value="CONSERVED COMPONENT OF ABC TRANSPORTER FOR NATURAL AMINO ACIDS"/>
    <property type="match status" value="1"/>
</dbReference>
<dbReference type="GO" id="GO:0005524">
    <property type="term" value="F:ATP binding"/>
    <property type="evidence" value="ECO:0007669"/>
    <property type="project" value="UniProtKB-KW"/>
</dbReference>
<proteinExistence type="predicted"/>
<evidence type="ECO:0000259" key="4">
    <source>
        <dbReference type="PROSITE" id="PS50893"/>
    </source>
</evidence>
<dbReference type="InterPro" id="IPR003593">
    <property type="entry name" value="AAA+_ATPase"/>
</dbReference>
<dbReference type="InterPro" id="IPR051120">
    <property type="entry name" value="ABC_AA/LPS_Transport"/>
</dbReference>
<dbReference type="SUPFAM" id="SSF52540">
    <property type="entry name" value="P-loop containing nucleoside triphosphate hydrolases"/>
    <property type="match status" value="1"/>
</dbReference>
<feature type="domain" description="ABC transporter" evidence="4">
    <location>
        <begin position="5"/>
        <end position="240"/>
    </location>
</feature>
<reference evidence="5" key="1">
    <citation type="submission" date="2022-11" db="EMBL/GenBank/DDBJ databases">
        <title>Hoeflea poritis sp. nov., isolated from scleractinian coral Porites lutea.</title>
        <authorList>
            <person name="Zhang G."/>
            <person name="Wei Q."/>
            <person name="Cai L."/>
        </authorList>
    </citation>
    <scope>NUCLEOTIDE SEQUENCE</scope>
    <source>
        <strain evidence="5">E7-10</strain>
    </source>
</reference>
<organism evidence="5 6">
    <name type="scientific">Hoeflea poritis</name>
    <dbReference type="NCBI Taxonomy" id="2993659"/>
    <lineage>
        <taxon>Bacteria</taxon>
        <taxon>Pseudomonadati</taxon>
        <taxon>Pseudomonadota</taxon>
        <taxon>Alphaproteobacteria</taxon>
        <taxon>Hyphomicrobiales</taxon>
        <taxon>Rhizobiaceae</taxon>
        <taxon>Hoeflea</taxon>
    </lineage>
</organism>
<evidence type="ECO:0000313" key="5">
    <source>
        <dbReference type="EMBL" id="MDA4846383.1"/>
    </source>
</evidence>
<sequence>MTPFFEIRNLSKSFGGLKAVNDLSLTVEEGEIMGIAGPNGSGKSTLFNLITKIPFGPDSGSVVFRGEAIENRADKTIARMGIVRTFQREAVFASLSCVDNILVAVEQTGGLRGAEAEKRADEASDIVGFPRNFHNIPAAQLPVFYQKQLMITTAVAQQPTILLMDEPASSLVDDEVDWVHETIKRLNAMGMTILLIEHILPLLTGVSSRLLVLEQGTPIALGAVKDVIRDPAVVEAFLGKPQ</sequence>
<dbReference type="RefSeq" id="WP_271090123.1">
    <property type="nucleotide sequence ID" value="NZ_JAPJZH010000007.1"/>
</dbReference>
<keyword evidence="6" id="KW-1185">Reference proteome</keyword>
<dbReference type="PANTHER" id="PTHR45772">
    <property type="entry name" value="CONSERVED COMPONENT OF ABC TRANSPORTER FOR NATURAL AMINO ACIDS-RELATED"/>
    <property type="match status" value="1"/>
</dbReference>
<evidence type="ECO:0000313" key="6">
    <source>
        <dbReference type="Proteomes" id="UP001148313"/>
    </source>
</evidence>
<dbReference type="InterPro" id="IPR027417">
    <property type="entry name" value="P-loop_NTPase"/>
</dbReference>
<dbReference type="Proteomes" id="UP001148313">
    <property type="component" value="Unassembled WGS sequence"/>
</dbReference>
<keyword evidence="1" id="KW-0813">Transport</keyword>
<dbReference type="EMBL" id="JAPJZH010000007">
    <property type="protein sequence ID" value="MDA4846383.1"/>
    <property type="molecule type" value="Genomic_DNA"/>
</dbReference>
<evidence type="ECO:0000256" key="3">
    <source>
        <dbReference type="ARBA" id="ARBA00022840"/>
    </source>
</evidence>
<dbReference type="Pfam" id="PF00005">
    <property type="entry name" value="ABC_tran"/>
    <property type="match status" value="1"/>
</dbReference>
<dbReference type="Gene3D" id="3.40.50.300">
    <property type="entry name" value="P-loop containing nucleotide triphosphate hydrolases"/>
    <property type="match status" value="1"/>
</dbReference>
<keyword evidence="3 5" id="KW-0067">ATP-binding</keyword>
<name>A0ABT4VQU1_9HYPH</name>
<keyword evidence="2" id="KW-0547">Nucleotide-binding</keyword>
<accession>A0ABT4VQU1</accession>
<dbReference type="InterPro" id="IPR003439">
    <property type="entry name" value="ABC_transporter-like_ATP-bd"/>
</dbReference>
<comment type="caution">
    <text evidence="5">The sequence shown here is derived from an EMBL/GenBank/DDBJ whole genome shotgun (WGS) entry which is preliminary data.</text>
</comment>
<evidence type="ECO:0000256" key="1">
    <source>
        <dbReference type="ARBA" id="ARBA00022448"/>
    </source>
</evidence>
<gene>
    <name evidence="5" type="ORF">OOZ53_13535</name>
</gene>